<dbReference type="EMBL" id="CP002000">
    <property type="protein sequence ID" value="ADJ45002.1"/>
    <property type="molecule type" value="Genomic_DNA"/>
</dbReference>
<name>A0A0H3D495_AMYMU</name>
<evidence type="ECO:0000313" key="3">
    <source>
        <dbReference type="Proteomes" id="UP000000328"/>
    </source>
</evidence>
<feature type="domain" description="DUF6630" evidence="1">
    <location>
        <begin position="8"/>
        <end position="164"/>
    </location>
</feature>
<dbReference type="GeneID" id="92870974"/>
<evidence type="ECO:0000259" key="1">
    <source>
        <dbReference type="Pfam" id="PF20335"/>
    </source>
</evidence>
<dbReference type="KEGG" id="amd:AMED_3212"/>
<dbReference type="InterPro" id="IPR046582">
    <property type="entry name" value="DUF6630"/>
</dbReference>
<reference evidence="2 3" key="1">
    <citation type="journal article" date="2010" name="Cell Res.">
        <title>Complete genome sequence of the rifamycin SV-producing Amycolatopsis mediterranei U32 revealed its genetic characteristics in phylogeny and metabolism.</title>
        <authorList>
            <person name="Zhao W."/>
            <person name="Zhong Y."/>
            <person name="Yuan H."/>
            <person name="Wang J."/>
            <person name="Zheng H."/>
            <person name="Wang Y."/>
            <person name="Cen X."/>
            <person name="Xu F."/>
            <person name="Bai J."/>
            <person name="Han X."/>
            <person name="Lu G."/>
            <person name="Zhu Y."/>
            <person name="Shao Z."/>
            <person name="Yan H."/>
            <person name="Li C."/>
            <person name="Peng N."/>
            <person name="Zhang Z."/>
            <person name="Zhang Y."/>
            <person name="Lin W."/>
            <person name="Fan Y."/>
            <person name="Qin Z."/>
            <person name="Hu Y."/>
            <person name="Zhu B."/>
            <person name="Wang S."/>
            <person name="Ding X."/>
            <person name="Zhao G.P."/>
        </authorList>
    </citation>
    <scope>NUCLEOTIDE SEQUENCE [LARGE SCALE GENOMIC DNA]</scope>
    <source>
        <strain evidence="3">U-32</strain>
    </source>
</reference>
<dbReference type="RefSeq" id="WP_013225074.1">
    <property type="nucleotide sequence ID" value="NC_014318.1"/>
</dbReference>
<evidence type="ECO:0000313" key="2">
    <source>
        <dbReference type="EMBL" id="ADJ45002.1"/>
    </source>
</evidence>
<organism evidence="2 3">
    <name type="scientific">Amycolatopsis mediterranei (strain U-32)</name>
    <dbReference type="NCBI Taxonomy" id="749927"/>
    <lineage>
        <taxon>Bacteria</taxon>
        <taxon>Bacillati</taxon>
        <taxon>Actinomycetota</taxon>
        <taxon>Actinomycetes</taxon>
        <taxon>Pseudonocardiales</taxon>
        <taxon>Pseudonocardiaceae</taxon>
        <taxon>Amycolatopsis</taxon>
    </lineage>
</organism>
<dbReference type="Proteomes" id="UP000000328">
    <property type="component" value="Chromosome"/>
</dbReference>
<accession>A0A0H3D495</accession>
<dbReference type="AlphaFoldDB" id="A0A0H3D495"/>
<proteinExistence type="predicted"/>
<dbReference type="HOGENOM" id="CLU_129899_0_0_11"/>
<dbReference type="PATRIC" id="fig|749927.5.peg.3315"/>
<protein>
    <recommendedName>
        <fullName evidence="1">DUF6630 domain-containing protein</fullName>
    </recommendedName>
</protein>
<sequence>MTAPARDALLAVAALLAPDVPQVAEHAVAALDDPGAFVLAHAERLEERGIDEPFPLLAWIALVNALDDHGLLAEVDWKESAGEISGLLRALRSAPPADELWTALARIELPTYEFLEAAGNRLHSTGTALAVLDIESDCYPLVLLPAARGDELTAFAAAAGFTAEVLGR</sequence>
<dbReference type="Pfam" id="PF20335">
    <property type="entry name" value="DUF6630"/>
    <property type="match status" value="1"/>
</dbReference>
<dbReference type="OrthoDB" id="4323369at2"/>
<gene>
    <name evidence="2" type="ordered locus">AMED_3212</name>
</gene>
<dbReference type="eggNOG" id="ENOG503365A">
    <property type="taxonomic scope" value="Bacteria"/>
</dbReference>